<dbReference type="AlphaFoldDB" id="U1GH83"/>
<protein>
    <recommendedName>
        <fullName evidence="3">F-box domain-containing protein</fullName>
    </recommendedName>
</protein>
<keyword evidence="2" id="KW-1185">Reference proteome</keyword>
<dbReference type="PANTHER" id="PTHR42085:SF2">
    <property type="entry name" value="F-BOX DOMAIN-CONTAINING PROTEIN"/>
    <property type="match status" value="1"/>
</dbReference>
<evidence type="ECO:0000313" key="1">
    <source>
        <dbReference type="EMBL" id="ERF71131.1"/>
    </source>
</evidence>
<organism evidence="1 2">
    <name type="scientific">Endocarpon pusillum (strain Z07020 / HMAS-L-300199)</name>
    <name type="common">Lichen-forming fungus</name>
    <dbReference type="NCBI Taxonomy" id="1263415"/>
    <lineage>
        <taxon>Eukaryota</taxon>
        <taxon>Fungi</taxon>
        <taxon>Dikarya</taxon>
        <taxon>Ascomycota</taxon>
        <taxon>Pezizomycotina</taxon>
        <taxon>Eurotiomycetes</taxon>
        <taxon>Chaetothyriomycetidae</taxon>
        <taxon>Verrucariales</taxon>
        <taxon>Verrucariaceae</taxon>
        <taxon>Endocarpon</taxon>
    </lineage>
</organism>
<dbReference type="PANTHER" id="PTHR42085">
    <property type="entry name" value="F-BOX DOMAIN-CONTAINING PROTEIN"/>
    <property type="match status" value="1"/>
</dbReference>
<proteinExistence type="predicted"/>
<dbReference type="EMBL" id="KE721243">
    <property type="protein sequence ID" value="ERF71131.1"/>
    <property type="molecule type" value="Genomic_DNA"/>
</dbReference>
<dbReference type="OrthoDB" id="4120851at2759"/>
<evidence type="ECO:0008006" key="3">
    <source>
        <dbReference type="Google" id="ProtNLM"/>
    </source>
</evidence>
<accession>U1GH83</accession>
<sequence>MNPPLCFLHLPTEVRLLVYRHLFSELSVTVASATLSPEQAPWAIFRTCRTCYDESLPIFYELATISLKHEAYLHVLRRKIGPDNMARLQSVALGGFRNMVHKTVVEDLPATLRKLFLGWKGNTAFSNTTPKSHLDDDQMRDFLEWSFRHYLDPSVGDLLAKAPNLRIFLDTIIGNAPPNMDPASAGTSRYAVVRVEIVRGQDGEKWSWGHVDRKIDRLKVVEP</sequence>
<evidence type="ECO:0000313" key="2">
    <source>
        <dbReference type="Proteomes" id="UP000019373"/>
    </source>
</evidence>
<reference evidence="2" key="1">
    <citation type="journal article" date="2014" name="BMC Genomics">
        <title>Genome characteristics reveal the impact of lichenization on lichen-forming fungus Endocarpon pusillum Hedwig (Verrucariales, Ascomycota).</title>
        <authorList>
            <person name="Wang Y.-Y."/>
            <person name="Liu B."/>
            <person name="Zhang X.-Y."/>
            <person name="Zhou Q.-M."/>
            <person name="Zhang T."/>
            <person name="Li H."/>
            <person name="Yu Y.-F."/>
            <person name="Zhang X.-L."/>
            <person name="Hao X.-Y."/>
            <person name="Wang M."/>
            <person name="Wang L."/>
            <person name="Wei J.-C."/>
        </authorList>
    </citation>
    <scope>NUCLEOTIDE SEQUENCE [LARGE SCALE GENOMIC DNA]</scope>
    <source>
        <strain evidence="2">Z07020 / HMAS-L-300199</strain>
    </source>
</reference>
<dbReference type="Proteomes" id="UP000019373">
    <property type="component" value="Unassembled WGS sequence"/>
</dbReference>
<gene>
    <name evidence="1" type="ORF">EPUS_09117</name>
</gene>
<name>U1GH83_ENDPU</name>
<dbReference type="GeneID" id="19243950"/>
<dbReference type="InterPro" id="IPR038883">
    <property type="entry name" value="AN11006-like"/>
</dbReference>
<dbReference type="HOGENOM" id="CLU_1240130_0_0_1"/>
<dbReference type="RefSeq" id="XP_007803223.1">
    <property type="nucleotide sequence ID" value="XM_007805032.1"/>
</dbReference>